<dbReference type="Pfam" id="PF13558">
    <property type="entry name" value="SbcC_Walker_B"/>
    <property type="match status" value="1"/>
</dbReference>
<sequence>MPMSKQKGFRLKRMEVYNWGTFNQRIYALDIEGENALLTGDIGSGKSTVVDAITTLLVPNQKITYNKAAGSLAKERTLYSYVVGEYKNTVDEGMGSSKAVALRDTKHYSVLLATFENTQNNEIVSIAQFFWLTQGSRIVNKLFVVAKRTLSIEKHFLDFASIKELKKALSSIEGVSTAKSFKDYSKTFRRLMKIQSEQALNLFYQTVSMKSVGNLTSFVRSHMLEESEIDKKIDELCENFDELNQAHDTVLRAKKQMEILSPLVADAQKYRYTLQSKKGKEKLRELLSAYFAKEKLVLLEEKLHSLDIEETKTSSKIREYSHTLEEMQEKHFELKDALKRSGGEKILSINKEILRQNHKRDSRKKVHTNYHKHSKNLGLATVSSEHTFLTNVGKVEKELLGIEDKKEAFDTEQFLQRGFLDKKKECLNILESELGFLRQRKSNIPMQNAKIRDQIKKDIGIELVFVGELLRIKDKAWEGAIERVLRPFALSLLVNERDYSKVSNYIDKTQIKGKIVYLKVSKELGKRQDKVEQNALISKLEIHHESPFYAWIEWELYRRFDYACVESLAEFRRYKKALTKNAQIKSSLVRHEKDDRFRVDDRRQYILGWENKEKILQVNKDISLLKEALIVLEKTLKALEKQGKESEILRDGLRDILHFEDFESIDWYSIAKKIDALTQEKEQLEKSSDIIKTLEASLDKLKEEIQDKNQALNRFHQKKGKIQSDIEKFSKEAYEAKELFEGQKEGLERYILDLTAYLKEKKLVKIELHTVKKDEHSIREMLQKEIDSLNAKMHRSTEKITSAMQNYIKTFPLLSKEVDASLSSIAEFEKMFVALKKDDLPKYEKRFKKLFREGTIQHFLSLKTRLEEEEKAISKKISLINASLKSIEYSTGTFIELSQSKAIDVDIREFKENLKQALSGTIGGDDSYDEGKFLQVKKIIERFNGREHFVDVDKKWRKKVVDVRNWFSFGANEKYQGDGSLKEYYSDSSGKSGGQKEKLAYTVLASSIAFAYGLEDNANKSFRFVMIDEAFGKGSDDSTKYGLELFQKLNLQLLVITPIQKINVIEPYIASIHFVHNHEGMDSSVVGLSVEEYLEGKR</sequence>
<protein>
    <submittedName>
        <fullName evidence="2">FIG007317: Chromosome segregation protein SMC-like</fullName>
    </submittedName>
</protein>
<dbReference type="Pfam" id="PF13555">
    <property type="entry name" value="AAA_29"/>
    <property type="match status" value="1"/>
</dbReference>
<dbReference type="AlphaFoldDB" id="A0A1W1BL75"/>
<dbReference type="SUPFAM" id="SSF52540">
    <property type="entry name" value="P-loop containing nucleoside triphosphate hydrolases"/>
    <property type="match status" value="1"/>
</dbReference>
<dbReference type="InterPro" id="IPR027417">
    <property type="entry name" value="P-loop_NTPase"/>
</dbReference>
<feature type="coiled-coil region" evidence="1">
    <location>
        <begin position="674"/>
        <end position="718"/>
    </location>
</feature>
<dbReference type="Gene3D" id="3.40.1140.10">
    <property type="match status" value="1"/>
</dbReference>
<evidence type="ECO:0000313" key="2">
    <source>
        <dbReference type="EMBL" id="SFV54320.1"/>
    </source>
</evidence>
<gene>
    <name evidence="2" type="ORF">MNB_SV-13-1818</name>
</gene>
<accession>A0A1W1BL75</accession>
<organism evidence="2">
    <name type="scientific">hydrothermal vent metagenome</name>
    <dbReference type="NCBI Taxonomy" id="652676"/>
    <lineage>
        <taxon>unclassified sequences</taxon>
        <taxon>metagenomes</taxon>
        <taxon>ecological metagenomes</taxon>
    </lineage>
</organism>
<keyword evidence="1" id="KW-0175">Coiled coil</keyword>
<name>A0A1W1BL75_9ZZZZ</name>
<evidence type="ECO:0000256" key="1">
    <source>
        <dbReference type="SAM" id="Coils"/>
    </source>
</evidence>
<feature type="coiled-coil region" evidence="1">
    <location>
        <begin position="779"/>
        <end position="806"/>
    </location>
</feature>
<dbReference type="EMBL" id="FPHM01000018">
    <property type="protein sequence ID" value="SFV54320.1"/>
    <property type="molecule type" value="Genomic_DNA"/>
</dbReference>
<reference evidence="2" key="1">
    <citation type="submission" date="2016-10" db="EMBL/GenBank/DDBJ databases">
        <authorList>
            <person name="de Groot N.N."/>
        </authorList>
    </citation>
    <scope>NUCLEOTIDE SEQUENCE</scope>
</reference>
<proteinExistence type="predicted"/>